<dbReference type="InterPro" id="IPR027806">
    <property type="entry name" value="HARBI1_dom"/>
</dbReference>
<organism evidence="10 11">
    <name type="scientific">Chenopodium quinoa</name>
    <name type="common">Quinoa</name>
    <dbReference type="NCBI Taxonomy" id="63459"/>
    <lineage>
        <taxon>Eukaryota</taxon>
        <taxon>Viridiplantae</taxon>
        <taxon>Streptophyta</taxon>
        <taxon>Embryophyta</taxon>
        <taxon>Tracheophyta</taxon>
        <taxon>Spermatophyta</taxon>
        <taxon>Magnoliopsida</taxon>
        <taxon>eudicotyledons</taxon>
        <taxon>Gunneridae</taxon>
        <taxon>Pentapetalae</taxon>
        <taxon>Caryophyllales</taxon>
        <taxon>Chenopodiaceae</taxon>
        <taxon>Chenopodioideae</taxon>
        <taxon>Atripliceae</taxon>
        <taxon>Chenopodium</taxon>
    </lineage>
</organism>
<keyword evidence="11" id="KW-1185">Reference proteome</keyword>
<dbReference type="InterPro" id="IPR058353">
    <property type="entry name" value="DUF8040"/>
</dbReference>
<dbReference type="Gramene" id="AUR62034759-RA">
    <property type="protein sequence ID" value="AUR62034759-RA:cds"/>
    <property type="gene ID" value="AUR62034759"/>
</dbReference>
<evidence type="ECO:0000256" key="6">
    <source>
        <dbReference type="ARBA" id="ARBA00022801"/>
    </source>
</evidence>
<dbReference type="PANTHER" id="PTHR22930:SF280">
    <property type="entry name" value="OS11G0202600 PROTEIN"/>
    <property type="match status" value="1"/>
</dbReference>
<accession>A0A803MT58</accession>
<keyword evidence="7" id="KW-0539">Nucleus</keyword>
<dbReference type="GO" id="GO:0004518">
    <property type="term" value="F:nuclease activity"/>
    <property type="evidence" value="ECO:0007669"/>
    <property type="project" value="UniProtKB-KW"/>
</dbReference>
<evidence type="ECO:0008006" key="12">
    <source>
        <dbReference type="Google" id="ProtNLM"/>
    </source>
</evidence>
<dbReference type="InterPro" id="IPR045249">
    <property type="entry name" value="HARBI1-like"/>
</dbReference>
<dbReference type="EnsemblPlants" id="AUR62034759-RA">
    <property type="protein sequence ID" value="AUR62034759-RA:cds"/>
    <property type="gene ID" value="AUR62034759"/>
</dbReference>
<dbReference type="GO" id="GO:0016787">
    <property type="term" value="F:hydrolase activity"/>
    <property type="evidence" value="ECO:0007669"/>
    <property type="project" value="UniProtKB-KW"/>
</dbReference>
<sequence>MDDELVQESLTRIALYELRRLMSQVERIPMHVGGETGSQWIHRMVTGHHNLCKEQLRLSREIFISLANVLRAQQLLTDGSGKHMHIEEQLGIGLYMLAKPASVRDAAETFQHGVSIISRYFHKVLEAVQTLSTQIIRPYQSLNETPPEIQNNNKLWPFFKDFVGAIDGTLIHAFVADAMGKAYKDRKGDKSWNVMAVCSHNMLFTHINVGYEGSAHDSTVWKRSLGEERMGFPHPPPGKYYVVDSAYPNTLGYLSPHTGRDLRKAAIDIVRQEIIDQIWESVQRNAEVMEELGGQEEDEELTDYEN</sequence>
<proteinExistence type="inferred from homology"/>
<evidence type="ECO:0000313" key="11">
    <source>
        <dbReference type="Proteomes" id="UP000596660"/>
    </source>
</evidence>
<name>A0A803MT58_CHEQI</name>
<evidence type="ECO:0000256" key="5">
    <source>
        <dbReference type="ARBA" id="ARBA00022723"/>
    </source>
</evidence>
<evidence type="ECO:0000313" key="10">
    <source>
        <dbReference type="EnsemblPlants" id="AUR62034759-RA:cds"/>
    </source>
</evidence>
<keyword evidence="5" id="KW-0479">Metal-binding</keyword>
<comment type="cofactor">
    <cofactor evidence="1">
        <name>a divalent metal cation</name>
        <dbReference type="ChEBI" id="CHEBI:60240"/>
    </cofactor>
</comment>
<comment type="similarity">
    <text evidence="3">Belongs to the HARBI1 family.</text>
</comment>
<feature type="domain" description="DUF8040" evidence="9">
    <location>
        <begin position="36"/>
        <end position="128"/>
    </location>
</feature>
<evidence type="ECO:0000256" key="3">
    <source>
        <dbReference type="ARBA" id="ARBA00006958"/>
    </source>
</evidence>
<evidence type="ECO:0000256" key="4">
    <source>
        <dbReference type="ARBA" id="ARBA00022722"/>
    </source>
</evidence>
<dbReference type="Pfam" id="PF13359">
    <property type="entry name" value="DDE_Tnp_4"/>
    <property type="match status" value="1"/>
</dbReference>
<reference evidence="10" key="1">
    <citation type="journal article" date="2017" name="Nature">
        <title>The genome of Chenopodium quinoa.</title>
        <authorList>
            <person name="Jarvis D.E."/>
            <person name="Ho Y.S."/>
            <person name="Lightfoot D.J."/>
            <person name="Schmoeckel S.M."/>
            <person name="Li B."/>
            <person name="Borm T.J.A."/>
            <person name="Ohyanagi H."/>
            <person name="Mineta K."/>
            <person name="Michell C.T."/>
            <person name="Saber N."/>
            <person name="Kharbatia N.M."/>
            <person name="Rupper R.R."/>
            <person name="Sharp A.R."/>
            <person name="Dally N."/>
            <person name="Boughton B.A."/>
            <person name="Woo Y.H."/>
            <person name="Gao G."/>
            <person name="Schijlen E.G.W.M."/>
            <person name="Guo X."/>
            <person name="Momin A.A."/>
            <person name="Negrao S."/>
            <person name="Al-Babili S."/>
            <person name="Gehring C."/>
            <person name="Roessner U."/>
            <person name="Jung C."/>
            <person name="Murphy K."/>
            <person name="Arold S.T."/>
            <person name="Gojobori T."/>
            <person name="van der Linden C.G."/>
            <person name="van Loo E.N."/>
            <person name="Jellen E.N."/>
            <person name="Maughan P.J."/>
            <person name="Tester M."/>
        </authorList>
    </citation>
    <scope>NUCLEOTIDE SEQUENCE [LARGE SCALE GENOMIC DNA]</scope>
    <source>
        <strain evidence="10">cv. PI 614886</strain>
    </source>
</reference>
<dbReference type="GO" id="GO:0005634">
    <property type="term" value="C:nucleus"/>
    <property type="evidence" value="ECO:0007669"/>
    <property type="project" value="UniProtKB-SubCell"/>
</dbReference>
<reference evidence="10" key="2">
    <citation type="submission" date="2021-03" db="UniProtKB">
        <authorList>
            <consortium name="EnsemblPlants"/>
        </authorList>
    </citation>
    <scope>IDENTIFICATION</scope>
</reference>
<evidence type="ECO:0000259" key="9">
    <source>
        <dbReference type="Pfam" id="PF26138"/>
    </source>
</evidence>
<evidence type="ECO:0000256" key="1">
    <source>
        <dbReference type="ARBA" id="ARBA00001968"/>
    </source>
</evidence>
<evidence type="ECO:0000256" key="7">
    <source>
        <dbReference type="ARBA" id="ARBA00023242"/>
    </source>
</evidence>
<evidence type="ECO:0000256" key="2">
    <source>
        <dbReference type="ARBA" id="ARBA00004123"/>
    </source>
</evidence>
<dbReference type="OMA" id="NDWELIQ"/>
<dbReference type="GO" id="GO:0046872">
    <property type="term" value="F:metal ion binding"/>
    <property type="evidence" value="ECO:0007669"/>
    <property type="project" value="UniProtKB-KW"/>
</dbReference>
<dbReference type="AlphaFoldDB" id="A0A803MT58"/>
<keyword evidence="4" id="KW-0540">Nuclease</keyword>
<dbReference type="Proteomes" id="UP000596660">
    <property type="component" value="Unplaced"/>
</dbReference>
<dbReference type="Pfam" id="PF26138">
    <property type="entry name" value="DUF8040"/>
    <property type="match status" value="1"/>
</dbReference>
<dbReference type="PANTHER" id="PTHR22930">
    <property type="match status" value="1"/>
</dbReference>
<comment type="subcellular location">
    <subcellularLocation>
        <location evidence="2">Nucleus</location>
    </subcellularLocation>
</comment>
<feature type="domain" description="DDE Tnp4" evidence="8">
    <location>
        <begin position="166"/>
        <end position="258"/>
    </location>
</feature>
<keyword evidence="6" id="KW-0378">Hydrolase</keyword>
<evidence type="ECO:0000259" key="8">
    <source>
        <dbReference type="Pfam" id="PF13359"/>
    </source>
</evidence>
<protein>
    <recommendedName>
        <fullName evidence="12">DDE Tnp4 domain-containing protein</fullName>
    </recommendedName>
</protein>